<evidence type="ECO:0000313" key="7">
    <source>
        <dbReference type="Proteomes" id="UP001494902"/>
    </source>
</evidence>
<name>A0ABV1K5W2_9PSEU</name>
<dbReference type="Gene3D" id="3.40.190.10">
    <property type="entry name" value="Periplasmic binding protein-like II"/>
    <property type="match status" value="2"/>
</dbReference>
<protein>
    <submittedName>
        <fullName evidence="6">ABC transporter substrate-binding protein</fullName>
    </submittedName>
</protein>
<evidence type="ECO:0000256" key="4">
    <source>
        <dbReference type="SAM" id="SignalP"/>
    </source>
</evidence>
<dbReference type="PROSITE" id="PS51257">
    <property type="entry name" value="PROKAR_LIPOPROTEIN"/>
    <property type="match status" value="1"/>
</dbReference>
<dbReference type="SUPFAM" id="SSF53850">
    <property type="entry name" value="Periplasmic binding protein-like II"/>
    <property type="match status" value="1"/>
</dbReference>
<proteinExistence type="inferred from homology"/>
<evidence type="ECO:0000256" key="2">
    <source>
        <dbReference type="ARBA" id="ARBA00010742"/>
    </source>
</evidence>
<dbReference type="PANTHER" id="PTHR30024">
    <property type="entry name" value="ALIPHATIC SULFONATES-BINDING PROTEIN-RELATED"/>
    <property type="match status" value="1"/>
</dbReference>
<reference evidence="6 7" key="1">
    <citation type="submission" date="2024-03" db="EMBL/GenBank/DDBJ databases">
        <title>Draft genome sequence of Pseudonocardia nematodicida JCM 31783.</title>
        <authorList>
            <person name="Butdee W."/>
            <person name="Duangmal K."/>
        </authorList>
    </citation>
    <scope>NUCLEOTIDE SEQUENCE [LARGE SCALE GENOMIC DNA]</scope>
    <source>
        <strain evidence="6 7">JCM 31783</strain>
    </source>
</reference>
<dbReference type="RefSeq" id="WP_349296943.1">
    <property type="nucleotide sequence ID" value="NZ_JBEDNQ010000002.1"/>
</dbReference>
<gene>
    <name evidence="6" type="ORF">WIS52_05150</name>
</gene>
<accession>A0ABV1K5W2</accession>
<dbReference type="Proteomes" id="UP001494902">
    <property type="component" value="Unassembled WGS sequence"/>
</dbReference>
<comment type="similarity">
    <text evidence="2">Belongs to the bacterial solute-binding protein SsuA/TauA family.</text>
</comment>
<evidence type="ECO:0000313" key="6">
    <source>
        <dbReference type="EMBL" id="MEQ3549848.1"/>
    </source>
</evidence>
<feature type="signal peptide" evidence="4">
    <location>
        <begin position="1"/>
        <end position="27"/>
    </location>
</feature>
<dbReference type="EMBL" id="JBEDNQ010000002">
    <property type="protein sequence ID" value="MEQ3549848.1"/>
    <property type="molecule type" value="Genomic_DNA"/>
</dbReference>
<comment type="subcellular location">
    <subcellularLocation>
        <location evidence="1">Periplasm</location>
    </subcellularLocation>
</comment>
<organism evidence="6 7">
    <name type="scientific">Pseudonocardia nematodicida</name>
    <dbReference type="NCBI Taxonomy" id="1206997"/>
    <lineage>
        <taxon>Bacteria</taxon>
        <taxon>Bacillati</taxon>
        <taxon>Actinomycetota</taxon>
        <taxon>Actinomycetes</taxon>
        <taxon>Pseudonocardiales</taxon>
        <taxon>Pseudonocardiaceae</taxon>
        <taxon>Pseudonocardia</taxon>
    </lineage>
</organism>
<keyword evidence="3 4" id="KW-0732">Signal</keyword>
<sequence length="335" mass="35531">MSRVLTALTLGAVLLLSGCGAPGQSGAADGVTPMGIAVSNRTLFSTGLPYYVAQEKGFFSDAGLDVSVTFTGGGAETVQAVVSGSSDIGVETSAPAAVGAFVEGAPIRIVAASTTGLDLVWFAKPDSGITDQRGLAGKSVGYSATGGSSHIGILEINDLNTAQGLPPVDAQVIGGPADQFTAVETGQIDAGWTQPPFFLAEIEDGTLVEVADGADLDRYRDVAVRVNIANDRFLTEHPDAARAYFQAVDRSFDWIFDNPDEAVDIWQRSTDLDIERETLLTTFDYLQRENFRTAPLNGQDVILEDALKFDFITEELTPEQEQQLFDSSYQTEGAS</sequence>
<evidence type="ECO:0000259" key="5">
    <source>
        <dbReference type="Pfam" id="PF09084"/>
    </source>
</evidence>
<dbReference type="Pfam" id="PF09084">
    <property type="entry name" value="NMT1"/>
    <property type="match status" value="1"/>
</dbReference>
<feature type="chain" id="PRO_5045688996" evidence="4">
    <location>
        <begin position="28"/>
        <end position="335"/>
    </location>
</feature>
<evidence type="ECO:0000256" key="3">
    <source>
        <dbReference type="ARBA" id="ARBA00022729"/>
    </source>
</evidence>
<dbReference type="InterPro" id="IPR015168">
    <property type="entry name" value="SsuA/THI5"/>
</dbReference>
<keyword evidence="7" id="KW-1185">Reference proteome</keyword>
<evidence type="ECO:0000256" key="1">
    <source>
        <dbReference type="ARBA" id="ARBA00004418"/>
    </source>
</evidence>
<feature type="domain" description="SsuA/THI5-like" evidence="5">
    <location>
        <begin position="49"/>
        <end position="262"/>
    </location>
</feature>
<dbReference type="PANTHER" id="PTHR30024:SF47">
    <property type="entry name" value="TAURINE-BINDING PERIPLASMIC PROTEIN"/>
    <property type="match status" value="1"/>
</dbReference>
<comment type="caution">
    <text evidence="6">The sequence shown here is derived from an EMBL/GenBank/DDBJ whole genome shotgun (WGS) entry which is preliminary data.</text>
</comment>